<name>A0A840MU51_9PROT</name>
<evidence type="ECO:0000313" key="3">
    <source>
        <dbReference type="Proteomes" id="UP000575898"/>
    </source>
</evidence>
<dbReference type="InterPro" id="IPR025157">
    <property type="entry name" value="Hemagglutinin_rpt"/>
</dbReference>
<dbReference type="EMBL" id="JACHHY010000056">
    <property type="protein sequence ID" value="MBB5020609.1"/>
    <property type="molecule type" value="Genomic_DNA"/>
</dbReference>
<feature type="compositionally biased region" description="Polar residues" evidence="1">
    <location>
        <begin position="1"/>
        <end position="16"/>
    </location>
</feature>
<feature type="non-terminal residue" evidence="2">
    <location>
        <position position="431"/>
    </location>
</feature>
<feature type="compositionally biased region" description="Basic and acidic residues" evidence="1">
    <location>
        <begin position="37"/>
        <end position="46"/>
    </location>
</feature>
<keyword evidence="3" id="KW-1185">Reference proteome</keyword>
<dbReference type="RefSeq" id="WP_184041978.1">
    <property type="nucleotide sequence ID" value="NZ_JACHHY010000056.1"/>
</dbReference>
<feature type="compositionally biased region" description="Polar residues" evidence="1">
    <location>
        <begin position="52"/>
        <end position="77"/>
    </location>
</feature>
<dbReference type="Proteomes" id="UP000575898">
    <property type="component" value="Unassembled WGS sequence"/>
</dbReference>
<evidence type="ECO:0000313" key="2">
    <source>
        <dbReference type="EMBL" id="MBB5020609.1"/>
    </source>
</evidence>
<evidence type="ECO:0000256" key="1">
    <source>
        <dbReference type="SAM" id="MobiDB-lite"/>
    </source>
</evidence>
<gene>
    <name evidence="2" type="ORF">HNQ59_003934</name>
</gene>
<dbReference type="GO" id="GO:0003824">
    <property type="term" value="F:catalytic activity"/>
    <property type="evidence" value="ECO:0007669"/>
    <property type="project" value="UniProtKB-ARBA"/>
</dbReference>
<accession>A0A840MU51</accession>
<comment type="caution">
    <text evidence="2">The sequence shown here is derived from an EMBL/GenBank/DDBJ whole genome shotgun (WGS) entry which is preliminary data.</text>
</comment>
<protein>
    <submittedName>
        <fullName evidence="2">Uncharacterized protein</fullName>
    </submittedName>
</protein>
<dbReference type="Pfam" id="PF13332">
    <property type="entry name" value="Fil_haemagg_2"/>
    <property type="match status" value="1"/>
</dbReference>
<reference evidence="2 3" key="1">
    <citation type="submission" date="2020-08" db="EMBL/GenBank/DDBJ databases">
        <title>Genomic Encyclopedia of Type Strains, Phase IV (KMG-IV): sequencing the most valuable type-strain genomes for metagenomic binning, comparative biology and taxonomic classification.</title>
        <authorList>
            <person name="Goeker M."/>
        </authorList>
    </citation>
    <scope>NUCLEOTIDE SEQUENCE [LARGE SCALE GENOMIC DNA]</scope>
    <source>
        <strain evidence="2 3">DSM 27165</strain>
    </source>
</reference>
<feature type="region of interest" description="Disordered" evidence="1">
    <location>
        <begin position="1"/>
        <end position="77"/>
    </location>
</feature>
<dbReference type="AlphaFoldDB" id="A0A840MU51"/>
<proteinExistence type="predicted"/>
<sequence>MSDSQHCSGSLPNDSWQLDLANGMGNLSQDGKGLGKVADDPSKAGKEGGGQTSFALTLSVGNSHSRSEAKQTSLTHRGSQLTAGGDLILLARGDNDSAHGNLQIAGSQLQAGGHLTLDAKRNLQLQAVTDETRLDSKQDGQAGQIGVFLGTKDGASGFGIYGEASKQQGREKGNSDTQINSHLSAGQTLSLKSGGDTTLSGAVAKGQRIEADIGGNLTLQSLQDRDDYRNQQLSGGISGAVAIYGSGGGMSANVQFARTQGQYHAVEEQTALKAGTGGFDLQVGKHTQLNGGLISSEADPSRNRLSTGSLGWEDIQNQSRFQSISGGASMSMGSGGGSFKATIAPPVNKQDAGRTQTAVAAGQIEIRDADKQTQPLAELRRDTTDTAGQVKRYDRAKMAEQQEMARLIGEQGFKAIGDLSKQMGWQDGSPQ</sequence>
<organism evidence="2 3">
    <name type="scientific">Chitinivorax tropicus</name>
    <dbReference type="NCBI Taxonomy" id="714531"/>
    <lineage>
        <taxon>Bacteria</taxon>
        <taxon>Pseudomonadati</taxon>
        <taxon>Pseudomonadota</taxon>
        <taxon>Betaproteobacteria</taxon>
        <taxon>Chitinivorax</taxon>
    </lineage>
</organism>